<feature type="transmembrane region" description="Helical" evidence="2">
    <location>
        <begin position="121"/>
        <end position="144"/>
    </location>
</feature>
<evidence type="ECO:0000313" key="4">
    <source>
        <dbReference type="Proteomes" id="UP001386955"/>
    </source>
</evidence>
<keyword evidence="2" id="KW-0472">Membrane</keyword>
<proteinExistence type="predicted"/>
<accession>A0AAN9P1E2</accession>
<comment type="caution">
    <text evidence="3">The sequence shown here is derived from an EMBL/GenBank/DDBJ whole genome shotgun (WGS) entry which is preliminary data.</text>
</comment>
<organism evidence="3 4">
    <name type="scientific">Psophocarpus tetragonolobus</name>
    <name type="common">Winged bean</name>
    <name type="synonym">Dolichos tetragonolobus</name>
    <dbReference type="NCBI Taxonomy" id="3891"/>
    <lineage>
        <taxon>Eukaryota</taxon>
        <taxon>Viridiplantae</taxon>
        <taxon>Streptophyta</taxon>
        <taxon>Embryophyta</taxon>
        <taxon>Tracheophyta</taxon>
        <taxon>Spermatophyta</taxon>
        <taxon>Magnoliopsida</taxon>
        <taxon>eudicotyledons</taxon>
        <taxon>Gunneridae</taxon>
        <taxon>Pentapetalae</taxon>
        <taxon>rosids</taxon>
        <taxon>fabids</taxon>
        <taxon>Fabales</taxon>
        <taxon>Fabaceae</taxon>
        <taxon>Papilionoideae</taxon>
        <taxon>50 kb inversion clade</taxon>
        <taxon>NPAAA clade</taxon>
        <taxon>indigoferoid/millettioid clade</taxon>
        <taxon>Phaseoleae</taxon>
        <taxon>Psophocarpus</taxon>
    </lineage>
</organism>
<evidence type="ECO:0000256" key="1">
    <source>
        <dbReference type="SAM" id="MobiDB-lite"/>
    </source>
</evidence>
<sequence length="179" mass="19862">MKTLIICAPNTAFNLSKLSPWKPNLPVNYPTEKLNHPLSTIKPRASAKGFSSTGPPSTSASDVNKKSMRGKYNDDDELPKSVMYRVIRRILFSVGVPMALGLALMHIFGELKEQHVWTAPLWLPFLTTLLTFGASTVGIAYGALSTSLDEEEQGSFFGVEQVQKNWVEMWKEDEDAKAT</sequence>
<dbReference type="Pfam" id="PF11947">
    <property type="entry name" value="DUF3464"/>
    <property type="match status" value="1"/>
</dbReference>
<keyword evidence="4" id="KW-1185">Reference proteome</keyword>
<dbReference type="AlphaFoldDB" id="A0AAN9P1E2"/>
<dbReference type="PANTHER" id="PTHR34575">
    <property type="entry name" value="PROTEIN PAM68, CHLOROPLASTIC"/>
    <property type="match status" value="1"/>
</dbReference>
<feature type="region of interest" description="Disordered" evidence="1">
    <location>
        <begin position="44"/>
        <end position="74"/>
    </location>
</feature>
<gene>
    <name evidence="3" type="ORF">VNO78_32889</name>
</gene>
<keyword evidence="2" id="KW-0812">Transmembrane</keyword>
<feature type="transmembrane region" description="Helical" evidence="2">
    <location>
        <begin position="90"/>
        <end position="109"/>
    </location>
</feature>
<dbReference type="InterPro" id="IPR021855">
    <property type="entry name" value="PAM68-like"/>
</dbReference>
<feature type="compositionally biased region" description="Polar residues" evidence="1">
    <location>
        <begin position="49"/>
        <end position="62"/>
    </location>
</feature>
<keyword evidence="2" id="KW-1133">Transmembrane helix</keyword>
<evidence type="ECO:0000313" key="3">
    <source>
        <dbReference type="EMBL" id="KAK7380379.1"/>
    </source>
</evidence>
<dbReference type="Proteomes" id="UP001386955">
    <property type="component" value="Unassembled WGS sequence"/>
</dbReference>
<protein>
    <submittedName>
        <fullName evidence="3">Uncharacterized protein</fullName>
    </submittedName>
</protein>
<dbReference type="EMBL" id="JAYMYS010000009">
    <property type="protein sequence ID" value="KAK7380379.1"/>
    <property type="molecule type" value="Genomic_DNA"/>
</dbReference>
<name>A0AAN9P1E2_PSOTE</name>
<reference evidence="3 4" key="1">
    <citation type="submission" date="2024-01" db="EMBL/GenBank/DDBJ databases">
        <title>The genomes of 5 underutilized Papilionoideae crops provide insights into root nodulation and disease resistanc.</title>
        <authorList>
            <person name="Jiang F."/>
        </authorList>
    </citation>
    <scope>NUCLEOTIDE SEQUENCE [LARGE SCALE GENOMIC DNA]</scope>
    <source>
        <strain evidence="3">DUOXIRENSHENG_FW03</strain>
        <tissue evidence="3">Leaves</tissue>
    </source>
</reference>
<dbReference type="PANTHER" id="PTHR34575:SF6">
    <property type="entry name" value="EXPRESSED PROTEIN"/>
    <property type="match status" value="1"/>
</dbReference>
<evidence type="ECO:0000256" key="2">
    <source>
        <dbReference type="SAM" id="Phobius"/>
    </source>
</evidence>